<dbReference type="InterPro" id="IPR052007">
    <property type="entry name" value="Bud4"/>
</dbReference>
<keyword evidence="6" id="KW-1185">Reference proteome</keyword>
<evidence type="ECO:0000256" key="1">
    <source>
        <dbReference type="ARBA" id="ARBA00022618"/>
    </source>
</evidence>
<feature type="compositionally biased region" description="Basic and acidic residues" evidence="3">
    <location>
        <begin position="114"/>
        <end position="138"/>
    </location>
</feature>
<evidence type="ECO:0000256" key="2">
    <source>
        <dbReference type="ARBA" id="ARBA00023306"/>
    </source>
</evidence>
<dbReference type="InterPro" id="IPR001849">
    <property type="entry name" value="PH_domain"/>
</dbReference>
<feature type="compositionally biased region" description="Low complexity" evidence="3">
    <location>
        <begin position="88"/>
        <end position="99"/>
    </location>
</feature>
<dbReference type="InParanoid" id="A0A0D0AVU9"/>
<reference evidence="5 6" key="1">
    <citation type="submission" date="2014-04" db="EMBL/GenBank/DDBJ databases">
        <authorList>
            <consortium name="DOE Joint Genome Institute"/>
            <person name="Kuo A."/>
            <person name="Ruytinx J."/>
            <person name="Rineau F."/>
            <person name="Colpaert J."/>
            <person name="Kohler A."/>
            <person name="Nagy L.G."/>
            <person name="Floudas D."/>
            <person name="Copeland A."/>
            <person name="Barry K.W."/>
            <person name="Cichocki N."/>
            <person name="Veneault-Fourrey C."/>
            <person name="LaButti K."/>
            <person name="Lindquist E.A."/>
            <person name="Lipzen A."/>
            <person name="Lundell T."/>
            <person name="Morin E."/>
            <person name="Murat C."/>
            <person name="Sun H."/>
            <person name="Tunlid A."/>
            <person name="Henrissat B."/>
            <person name="Grigoriev I.V."/>
            <person name="Hibbett D.S."/>
            <person name="Martin F."/>
            <person name="Nordberg H.P."/>
            <person name="Cantor M.N."/>
            <person name="Hua S.X."/>
        </authorList>
    </citation>
    <scope>NUCLEOTIDE SEQUENCE [LARGE SCALE GENOMIC DNA]</scope>
    <source>
        <strain evidence="5 6">UH-Slu-Lm8-n1</strain>
    </source>
</reference>
<dbReference type="PROSITE" id="PS50003">
    <property type="entry name" value="PH_DOMAIN"/>
    <property type="match status" value="1"/>
</dbReference>
<organism evidence="5 6">
    <name type="scientific">Suillus luteus UH-Slu-Lm8-n1</name>
    <dbReference type="NCBI Taxonomy" id="930992"/>
    <lineage>
        <taxon>Eukaryota</taxon>
        <taxon>Fungi</taxon>
        <taxon>Dikarya</taxon>
        <taxon>Basidiomycota</taxon>
        <taxon>Agaricomycotina</taxon>
        <taxon>Agaricomycetes</taxon>
        <taxon>Agaricomycetidae</taxon>
        <taxon>Boletales</taxon>
        <taxon>Suillineae</taxon>
        <taxon>Suillaceae</taxon>
        <taxon>Suillus</taxon>
    </lineage>
</organism>
<feature type="region of interest" description="Disordered" evidence="3">
    <location>
        <begin position="1030"/>
        <end position="1070"/>
    </location>
</feature>
<feature type="region of interest" description="Disordered" evidence="3">
    <location>
        <begin position="807"/>
        <end position="850"/>
    </location>
</feature>
<accession>A0A0D0AVU9</accession>
<dbReference type="STRING" id="930992.A0A0D0AVU9"/>
<feature type="region of interest" description="Disordered" evidence="3">
    <location>
        <begin position="312"/>
        <end position="464"/>
    </location>
</feature>
<feature type="compositionally biased region" description="Polar residues" evidence="3">
    <location>
        <begin position="1"/>
        <end position="28"/>
    </location>
</feature>
<feature type="compositionally biased region" description="Polar residues" evidence="3">
    <location>
        <begin position="426"/>
        <end position="439"/>
    </location>
</feature>
<gene>
    <name evidence="5" type="ORF">CY34DRAFT_801018</name>
</gene>
<dbReference type="Pfam" id="PF00169">
    <property type="entry name" value="PH"/>
    <property type="match status" value="1"/>
</dbReference>
<keyword evidence="2" id="KW-0131">Cell cycle</keyword>
<evidence type="ECO:0000256" key="3">
    <source>
        <dbReference type="SAM" id="MobiDB-lite"/>
    </source>
</evidence>
<dbReference type="Proteomes" id="UP000054485">
    <property type="component" value="Unassembled WGS sequence"/>
</dbReference>
<dbReference type="SUPFAM" id="SSF50729">
    <property type="entry name" value="PH domain-like"/>
    <property type="match status" value="1"/>
</dbReference>
<dbReference type="PANTHER" id="PTHR36100:SF1">
    <property type="entry name" value="BUD SITE SELECTION PROTEIN 4"/>
    <property type="match status" value="1"/>
</dbReference>
<evidence type="ECO:0000259" key="4">
    <source>
        <dbReference type="PROSITE" id="PS50003"/>
    </source>
</evidence>
<feature type="compositionally biased region" description="Basic and acidic residues" evidence="3">
    <location>
        <begin position="216"/>
        <end position="225"/>
    </location>
</feature>
<name>A0A0D0AVU9_9AGAM</name>
<dbReference type="HOGENOM" id="CLU_004594_0_0_1"/>
<feature type="region of interest" description="Disordered" evidence="3">
    <location>
        <begin position="1"/>
        <end position="231"/>
    </location>
</feature>
<keyword evidence="1" id="KW-0132">Cell division</keyword>
<feature type="compositionally biased region" description="Acidic residues" evidence="3">
    <location>
        <begin position="248"/>
        <end position="262"/>
    </location>
</feature>
<dbReference type="SMART" id="SM00233">
    <property type="entry name" value="PH"/>
    <property type="match status" value="1"/>
</dbReference>
<feature type="region of interest" description="Disordered" evidence="3">
    <location>
        <begin position="248"/>
        <end position="271"/>
    </location>
</feature>
<dbReference type="GO" id="GO:0051301">
    <property type="term" value="P:cell division"/>
    <property type="evidence" value="ECO:0007669"/>
    <property type="project" value="UniProtKB-KW"/>
</dbReference>
<feature type="compositionally biased region" description="Polar residues" evidence="3">
    <location>
        <begin position="67"/>
        <end position="87"/>
    </location>
</feature>
<sequence length="1321" mass="144855">MSAQINSTASPQSLLSNSSDPVQSSIRRNSAMGWNKSSSPIASTGTTPLRIAKRDSSKPAFPLVARRSSSSYRHLRNNNLVSKSPFKSSIPTPSRPSTSAHTNIPFPTPTPRRVSGEKRPRPDSMHDQAENERPFALKRERRQSKVYQGLAEKEPVTKSPFKRPPGAQDETPPPVPSKSIPVPPNPEPSAPRSANPPKPITPTRPSLVTKRLHGPRAADHPSLERRRQRRKTVTWDERCDVLEFDCEEGENDPFYSDEDDYGTPDPDHRDQAAAIFGSLPSELLELADPPLTLPSHVSPPTVRPDGDVLELDIEGVRDDTFYSDEGDFRSPGHSEQPATASNSIPSALLEPVSSPLNHPSPIVPPAVRQESPALRQGSPICESASSPNLSIDGSAGRAPRTRISREDIHTRLMQKRSSDSPMTLGIMSQQEVDAQLSKQAESHGNEIADVEAEEDEEQEEHVESMSVMMDISAELATLQAAERGSPSPNVMRARGPTRLFSQPPTSIVSSLDTTFDVSSSFDLGTGLGDSMSSVQLGEDIQMRLTYKRSADSPLVLSGAAEQATDAKPPQPNASYDYLQEDSIISDAETEEDKEQEKRVESMSVLTDISAELATIQTAEKCTLNSAAVAVSEQESPNPAITRSSPDVLTPPPTNIGLSVDASFDLNSSLGLGPGLGDSVNSVQFSEMRSALDRLMDDVKGTASGSSSPRRHTHMRVESVTEGIKAGQFDNSFGAGDESMRTETDFDASMSMDSHVVQPRAAPLQRAATDSIVYTAPAFSSPVLAAEQPESQTKHAIRQREELILEKRRAARRREDDESLGYYTPPRAAPASRPSRRRSQSTGDAGAPAKSDMLLDLGISDSEGDLLADSISKELKKLDPEHRKGKYRIREHEAIFASADTEQVSHMSLAGDVNGGKAWKAVRRPSDMNEYSKQIKEYRSMEKPGKAHGKVFVRVVGVRGLKVPIPQQTTALTCTLNNGIHFVTTPETRLSKDPRIDQEFELIEHNKLEFTLTLKVRRDAHIAAQSKALVPPPAPRAQAPTPVPKSRGGMLSFFSSSPKKQPCKTPTPPPPIIPYKLPDNLARYLKQDGTLARALISFKDVAARCDTRLFETSYPLIGQRIEASGGPTTMELGEIVLQMFRLPPLPGVLSNQLPQSLEDCHRGLRHVAWHKVTYFEGTLTQHGGDCMTWRRRRLRVIGANLVAFNDVTKKATATINLKKAIAVEDNQDTRTGALSPSRSVVDYDGMFAVERSFRLIFPGNQEIFFFADTDDEKAKWLDVFRALVGHIPPNPLWAELIWQRQQEIAKQPPTQVSSSKPLISPR</sequence>
<proteinExistence type="predicted"/>
<dbReference type="EMBL" id="KN835166">
    <property type="protein sequence ID" value="KIK45861.1"/>
    <property type="molecule type" value="Genomic_DNA"/>
</dbReference>
<dbReference type="InterPro" id="IPR011993">
    <property type="entry name" value="PH-like_dom_sf"/>
</dbReference>
<dbReference type="GO" id="GO:0005525">
    <property type="term" value="F:GTP binding"/>
    <property type="evidence" value="ECO:0007669"/>
    <property type="project" value="TreeGrafter"/>
</dbReference>
<dbReference type="Gene3D" id="2.30.29.30">
    <property type="entry name" value="Pleckstrin-homology domain (PH domain)/Phosphotyrosine-binding domain (PTB)"/>
    <property type="match status" value="1"/>
</dbReference>
<evidence type="ECO:0000313" key="5">
    <source>
        <dbReference type="EMBL" id="KIK45861.1"/>
    </source>
</evidence>
<dbReference type="PANTHER" id="PTHR36100">
    <property type="entry name" value="BUD SITE SELECTION PROTEIN 4"/>
    <property type="match status" value="1"/>
</dbReference>
<feature type="compositionally biased region" description="Polar residues" evidence="3">
    <location>
        <begin position="336"/>
        <end position="345"/>
    </location>
</feature>
<feature type="compositionally biased region" description="Basic and acidic residues" evidence="3">
    <location>
        <begin position="314"/>
        <end position="332"/>
    </location>
</feature>
<feature type="compositionally biased region" description="Acidic residues" evidence="3">
    <location>
        <begin position="448"/>
        <end position="460"/>
    </location>
</feature>
<feature type="domain" description="PH" evidence="4">
    <location>
        <begin position="1171"/>
        <end position="1284"/>
    </location>
</feature>
<protein>
    <recommendedName>
        <fullName evidence="4">PH domain-containing protein</fullName>
    </recommendedName>
</protein>
<reference evidence="6" key="2">
    <citation type="submission" date="2015-01" db="EMBL/GenBank/DDBJ databases">
        <title>Evolutionary Origins and Diversification of the Mycorrhizal Mutualists.</title>
        <authorList>
            <consortium name="DOE Joint Genome Institute"/>
            <consortium name="Mycorrhizal Genomics Consortium"/>
            <person name="Kohler A."/>
            <person name="Kuo A."/>
            <person name="Nagy L.G."/>
            <person name="Floudas D."/>
            <person name="Copeland A."/>
            <person name="Barry K.W."/>
            <person name="Cichocki N."/>
            <person name="Veneault-Fourrey C."/>
            <person name="LaButti K."/>
            <person name="Lindquist E.A."/>
            <person name="Lipzen A."/>
            <person name="Lundell T."/>
            <person name="Morin E."/>
            <person name="Murat C."/>
            <person name="Riley R."/>
            <person name="Ohm R."/>
            <person name="Sun H."/>
            <person name="Tunlid A."/>
            <person name="Henrissat B."/>
            <person name="Grigoriev I.V."/>
            <person name="Hibbett D.S."/>
            <person name="Martin F."/>
        </authorList>
    </citation>
    <scope>NUCLEOTIDE SEQUENCE [LARGE SCALE GENOMIC DNA]</scope>
    <source>
        <strain evidence="6">UH-Slu-Lm8-n1</strain>
    </source>
</reference>
<feature type="compositionally biased region" description="Polar residues" evidence="3">
    <location>
        <begin position="35"/>
        <end position="47"/>
    </location>
</feature>
<evidence type="ECO:0000313" key="6">
    <source>
        <dbReference type="Proteomes" id="UP000054485"/>
    </source>
</evidence>
<feature type="compositionally biased region" description="Pro residues" evidence="3">
    <location>
        <begin position="171"/>
        <end position="202"/>
    </location>
</feature>
<dbReference type="OrthoDB" id="2123378at2759"/>
<feature type="region of interest" description="Disordered" evidence="3">
    <location>
        <begin position="480"/>
        <end position="507"/>
    </location>
</feature>